<comment type="subunit">
    <text evidence="6">Component of the Mediator complex.</text>
</comment>
<evidence type="ECO:0000256" key="5">
    <source>
        <dbReference type="ARBA" id="ARBA00023242"/>
    </source>
</evidence>
<dbReference type="InParanoid" id="A0A1Q3D8V9"/>
<dbReference type="Proteomes" id="UP000187406">
    <property type="component" value="Unassembled WGS sequence"/>
</dbReference>
<dbReference type="GO" id="GO:0003712">
    <property type="term" value="F:transcription coregulator activity"/>
    <property type="evidence" value="ECO:0007669"/>
    <property type="project" value="InterPro"/>
</dbReference>
<dbReference type="AlphaFoldDB" id="A0A1Q3D8V9"/>
<gene>
    <name evidence="6" type="primary">MED10</name>
    <name evidence="7" type="ORF">CFOL_v3_32321</name>
</gene>
<evidence type="ECO:0000313" key="8">
    <source>
        <dbReference type="Proteomes" id="UP000187406"/>
    </source>
</evidence>
<comment type="subcellular location">
    <subcellularLocation>
        <location evidence="1 6">Nucleus</location>
    </subcellularLocation>
</comment>
<evidence type="ECO:0000256" key="1">
    <source>
        <dbReference type="ARBA" id="ARBA00004123"/>
    </source>
</evidence>
<dbReference type="GO" id="GO:0016592">
    <property type="term" value="C:mediator complex"/>
    <property type="evidence" value="ECO:0007669"/>
    <property type="project" value="InterPro"/>
</dbReference>
<protein>
    <recommendedName>
        <fullName evidence="6">Mediator of RNA polymerase II transcription subunit 10</fullName>
    </recommendedName>
    <alternativeName>
        <fullName evidence="6">Mediator complex subunit 10</fullName>
    </alternativeName>
</protein>
<dbReference type="Pfam" id="PF09748">
    <property type="entry name" value="Med10"/>
    <property type="match status" value="1"/>
</dbReference>
<dbReference type="STRING" id="3775.A0A1Q3D8V9"/>
<keyword evidence="8" id="KW-1185">Reference proteome</keyword>
<keyword evidence="6" id="KW-0010">Activator</keyword>
<comment type="similarity">
    <text evidence="2 6">Belongs to the Mediator complex subunit 10 family.</text>
</comment>
<keyword evidence="5 6" id="KW-0539">Nucleus</keyword>
<dbReference type="EMBL" id="BDDD01005127">
    <property type="protein sequence ID" value="GAV88900.1"/>
    <property type="molecule type" value="Genomic_DNA"/>
</dbReference>
<keyword evidence="4 6" id="KW-0804">Transcription</keyword>
<evidence type="ECO:0000256" key="3">
    <source>
        <dbReference type="ARBA" id="ARBA00023015"/>
    </source>
</evidence>
<organism evidence="7 8">
    <name type="scientific">Cephalotus follicularis</name>
    <name type="common">Albany pitcher plant</name>
    <dbReference type="NCBI Taxonomy" id="3775"/>
    <lineage>
        <taxon>Eukaryota</taxon>
        <taxon>Viridiplantae</taxon>
        <taxon>Streptophyta</taxon>
        <taxon>Embryophyta</taxon>
        <taxon>Tracheophyta</taxon>
        <taxon>Spermatophyta</taxon>
        <taxon>Magnoliopsida</taxon>
        <taxon>eudicotyledons</taxon>
        <taxon>Gunneridae</taxon>
        <taxon>Pentapetalae</taxon>
        <taxon>rosids</taxon>
        <taxon>fabids</taxon>
        <taxon>Oxalidales</taxon>
        <taxon>Cephalotaceae</taxon>
        <taxon>Cephalotus</taxon>
    </lineage>
</organism>
<keyword evidence="3 6" id="KW-0805">Transcription regulation</keyword>
<accession>A0A1Q3D8V9</accession>
<dbReference type="OrthoDB" id="337270at2759"/>
<evidence type="ECO:0000256" key="6">
    <source>
        <dbReference type="RuleBase" id="RU364146"/>
    </source>
</evidence>
<evidence type="ECO:0000313" key="7">
    <source>
        <dbReference type="EMBL" id="GAV88900.1"/>
    </source>
</evidence>
<dbReference type="GO" id="GO:0006357">
    <property type="term" value="P:regulation of transcription by RNA polymerase II"/>
    <property type="evidence" value="ECO:0007669"/>
    <property type="project" value="InterPro"/>
</dbReference>
<sequence>MDDGKNPDEFTRDVLNYKQLHFKKANAFKSLWRHLLEELEQTFPDEVESYREIPASSAAVSSQSNSPLFSYFNF</sequence>
<name>A0A1Q3D8V9_CEPFO</name>
<dbReference type="InterPro" id="IPR019145">
    <property type="entry name" value="Mediator_Med10"/>
</dbReference>
<comment type="caution">
    <text evidence="7">The sequence shown here is derived from an EMBL/GenBank/DDBJ whole genome shotgun (WGS) entry which is preliminary data.</text>
</comment>
<evidence type="ECO:0000256" key="2">
    <source>
        <dbReference type="ARBA" id="ARBA00005389"/>
    </source>
</evidence>
<comment type="function">
    <text evidence="6">Component of the Mediator complex, a coactivator involved in the regulated transcription of nearly all RNA polymerase II-dependent genes. Mediator functions as a bridge to convey information from gene-specific regulatory proteins to the basal RNA polymerase II transcription machinery. Mediator is recruited to promoters by direct interactions with regulatory proteins and serves as a scaffold for the assembly of a functional preinitiation complex with RNA polymerase II and the general transcription factors.</text>
</comment>
<proteinExistence type="inferred from homology"/>
<evidence type="ECO:0000256" key="4">
    <source>
        <dbReference type="ARBA" id="ARBA00023163"/>
    </source>
</evidence>
<reference evidence="8" key="1">
    <citation type="submission" date="2016-04" db="EMBL/GenBank/DDBJ databases">
        <title>Cephalotus genome sequencing.</title>
        <authorList>
            <person name="Fukushima K."/>
            <person name="Hasebe M."/>
            <person name="Fang X."/>
        </authorList>
    </citation>
    <scope>NUCLEOTIDE SEQUENCE [LARGE SCALE GENOMIC DNA]</scope>
    <source>
        <strain evidence="8">cv. St1</strain>
    </source>
</reference>